<dbReference type="PROSITE" id="PS00108">
    <property type="entry name" value="PROTEIN_KINASE_ST"/>
    <property type="match status" value="1"/>
</dbReference>
<organism evidence="9 10">
    <name type="scientific">candidate division WOR-3 bacterium</name>
    <dbReference type="NCBI Taxonomy" id="2052148"/>
    <lineage>
        <taxon>Bacteria</taxon>
        <taxon>Bacteria division WOR-3</taxon>
    </lineage>
</organism>
<reference evidence="9" key="1">
    <citation type="journal article" date="2020" name="mSystems">
        <title>Genome- and Community-Level Interaction Insights into Carbon Utilization and Element Cycling Functions of Hydrothermarchaeota in Hydrothermal Sediment.</title>
        <authorList>
            <person name="Zhou Z."/>
            <person name="Liu Y."/>
            <person name="Xu W."/>
            <person name="Pan J."/>
            <person name="Luo Z.H."/>
            <person name="Li M."/>
        </authorList>
    </citation>
    <scope>NUCLEOTIDE SEQUENCE</scope>
    <source>
        <strain evidence="9">HyVt-388</strain>
    </source>
</reference>
<accession>A0A9C9ENM9</accession>
<keyword evidence="6" id="KW-0067">ATP-binding</keyword>
<dbReference type="SUPFAM" id="SSF56112">
    <property type="entry name" value="Protein kinase-like (PK-like)"/>
    <property type="match status" value="1"/>
</dbReference>
<feature type="transmembrane region" description="Helical" evidence="7">
    <location>
        <begin position="371"/>
        <end position="392"/>
    </location>
</feature>
<evidence type="ECO:0000256" key="4">
    <source>
        <dbReference type="ARBA" id="ARBA00022741"/>
    </source>
</evidence>
<dbReference type="EMBL" id="DRIG01000094">
    <property type="protein sequence ID" value="HEC79275.1"/>
    <property type="molecule type" value="Genomic_DNA"/>
</dbReference>
<dbReference type="FunFam" id="1.10.510.10:FF:000021">
    <property type="entry name" value="Serine/threonine protein kinase"/>
    <property type="match status" value="1"/>
</dbReference>
<evidence type="ECO:0000256" key="6">
    <source>
        <dbReference type="ARBA" id="ARBA00022840"/>
    </source>
</evidence>
<dbReference type="InterPro" id="IPR008271">
    <property type="entry name" value="Ser/Thr_kinase_AS"/>
</dbReference>
<proteinExistence type="predicted"/>
<dbReference type="InterPro" id="IPR013229">
    <property type="entry name" value="PEGA"/>
</dbReference>
<dbReference type="GO" id="GO:0004674">
    <property type="term" value="F:protein serine/threonine kinase activity"/>
    <property type="evidence" value="ECO:0007669"/>
    <property type="project" value="UniProtKB-KW"/>
</dbReference>
<evidence type="ECO:0000256" key="1">
    <source>
        <dbReference type="ARBA" id="ARBA00012513"/>
    </source>
</evidence>
<comment type="caution">
    <text evidence="9">The sequence shown here is derived from an EMBL/GenBank/DDBJ whole genome shotgun (WGS) entry which is preliminary data.</text>
</comment>
<evidence type="ECO:0000256" key="2">
    <source>
        <dbReference type="ARBA" id="ARBA00022527"/>
    </source>
</evidence>
<dbReference type="Gene3D" id="3.30.200.20">
    <property type="entry name" value="Phosphorylase Kinase, domain 1"/>
    <property type="match status" value="1"/>
</dbReference>
<evidence type="ECO:0000313" key="9">
    <source>
        <dbReference type="EMBL" id="HEC79275.1"/>
    </source>
</evidence>
<dbReference type="SMART" id="SM00220">
    <property type="entry name" value="S_TKc"/>
    <property type="match status" value="1"/>
</dbReference>
<evidence type="ECO:0000259" key="8">
    <source>
        <dbReference type="PROSITE" id="PS50011"/>
    </source>
</evidence>
<dbReference type="PANTHER" id="PTHR43289:SF34">
    <property type="entry name" value="SERINE_THREONINE-PROTEIN KINASE YBDM-RELATED"/>
    <property type="match status" value="1"/>
</dbReference>
<keyword evidence="7" id="KW-0812">Transmembrane</keyword>
<dbReference type="Gene3D" id="1.10.510.10">
    <property type="entry name" value="Transferase(Phosphotransferase) domain 1"/>
    <property type="match status" value="1"/>
</dbReference>
<dbReference type="InterPro" id="IPR011009">
    <property type="entry name" value="Kinase-like_dom_sf"/>
</dbReference>
<keyword evidence="3" id="KW-0808">Transferase</keyword>
<gene>
    <name evidence="9" type="ORF">ENI34_09090</name>
</gene>
<dbReference type="PANTHER" id="PTHR43289">
    <property type="entry name" value="MITOGEN-ACTIVATED PROTEIN KINASE KINASE KINASE 20-RELATED"/>
    <property type="match status" value="1"/>
</dbReference>
<evidence type="ECO:0000256" key="7">
    <source>
        <dbReference type="SAM" id="Phobius"/>
    </source>
</evidence>
<dbReference type="InterPro" id="IPR000719">
    <property type="entry name" value="Prot_kinase_dom"/>
</dbReference>
<keyword evidence="4" id="KW-0547">Nucleotide-binding</keyword>
<evidence type="ECO:0000313" key="10">
    <source>
        <dbReference type="Proteomes" id="UP000885826"/>
    </source>
</evidence>
<keyword evidence="7" id="KW-0472">Membrane</keyword>
<feature type="domain" description="Protein kinase" evidence="8">
    <location>
        <begin position="9"/>
        <end position="269"/>
    </location>
</feature>
<keyword evidence="5" id="KW-0418">Kinase</keyword>
<dbReference type="PROSITE" id="PS50011">
    <property type="entry name" value="PROTEIN_KINASE_DOM"/>
    <property type="match status" value="1"/>
</dbReference>
<dbReference type="Proteomes" id="UP000885826">
    <property type="component" value="Unassembled WGS sequence"/>
</dbReference>
<protein>
    <recommendedName>
        <fullName evidence="1">non-specific serine/threonine protein kinase</fullName>
        <ecNumber evidence="1">2.7.11.1</ecNumber>
    </recommendedName>
</protein>
<dbReference type="Pfam" id="PF00069">
    <property type="entry name" value="Pkinase"/>
    <property type="match status" value="1"/>
</dbReference>
<dbReference type="EC" id="2.7.11.1" evidence="1"/>
<keyword evidence="7" id="KW-1133">Transmembrane helix</keyword>
<feature type="non-terminal residue" evidence="9">
    <location>
        <position position="643"/>
    </location>
</feature>
<dbReference type="Pfam" id="PF08308">
    <property type="entry name" value="PEGA"/>
    <property type="match status" value="3"/>
</dbReference>
<dbReference type="GO" id="GO:0005524">
    <property type="term" value="F:ATP binding"/>
    <property type="evidence" value="ECO:0007669"/>
    <property type="project" value="UniProtKB-KW"/>
</dbReference>
<evidence type="ECO:0000256" key="5">
    <source>
        <dbReference type="ARBA" id="ARBA00022777"/>
    </source>
</evidence>
<evidence type="ECO:0000256" key="3">
    <source>
        <dbReference type="ARBA" id="ARBA00022679"/>
    </source>
</evidence>
<sequence length="643" mass="71803">MTNRTIKNFEIKELIATGGMAAIYKAVQVSLDRIVAVKILHGHLAQDKNFITRFEREAKAAANLKHENIVNIIDYGKAEEVYFIAMEYVEGKSLKELISEIKFIPCDIALAIAQQIVYGLDHAHKKGVVHRDIKPANILIGYDGIVKIADFGLAQAQDLTSVTVTGSIVGTPAYMSPEQAGGKRVDSRTDIFSLGVVIYEMITGIKPFSGENYSSVIHEILTVTPPRPVEANPLISREINDIIEKMLEKDLDKRYQDIAKVNEDITSYFKAKNIEISRKEIGGFISTPDEQFAEVVKERKAKHFERGLYFLSLGGNRIDDAISEFSKVLHLDPDDDKAKKYLTDLRNKKAKQKVLPAKPEEPAEPVAKRNILPFVGIGLGLLALLAVIFGIFRKPTAEKPLLTDADTEEFSFVQITSKPGMAAVFLDGENTGRFTPTRLGSLEPGEHKIVLKKEGFQDFTEGFKVKGGDTIKLNAVLSELKSEVEYGAIRITSKPSDAYVFLDDKKTGFKTPCTIEKVEKGIHRIKVVKKGYRPAEASRTISPKKTTTVSFTMQKIKEPAASERFSYLKINVDPWAKIYIDGKYRETTPIAEPIKVSSGTHTIKLSNPNFQTYEKKMKFKPGETKILDVKLRKLDGYLKLTVK</sequence>
<name>A0A9C9ENM9_UNCW3</name>
<dbReference type="CDD" id="cd14014">
    <property type="entry name" value="STKc_PknB_like"/>
    <property type="match status" value="1"/>
</dbReference>
<keyword evidence="2" id="KW-0723">Serine/threonine-protein kinase</keyword>
<dbReference type="AlphaFoldDB" id="A0A9C9ENM9"/>